<dbReference type="InParanoid" id="A0A2K2DM65"/>
<proteinExistence type="predicted"/>
<reference evidence="1 2" key="1">
    <citation type="journal article" date="2010" name="Nature">
        <title>Genome sequencing and analysis of the model grass Brachypodium distachyon.</title>
        <authorList>
            <consortium name="International Brachypodium Initiative"/>
        </authorList>
    </citation>
    <scope>NUCLEOTIDE SEQUENCE [LARGE SCALE GENOMIC DNA]</scope>
    <source>
        <strain evidence="1 2">Bd21</strain>
    </source>
</reference>
<dbReference type="EnsemblPlants" id="PNT75362">
    <property type="protein sequence ID" value="PNT75362"/>
    <property type="gene ID" value="BRADI_1g30867v3"/>
</dbReference>
<keyword evidence="3" id="KW-1185">Reference proteome</keyword>
<organism evidence="1">
    <name type="scientific">Brachypodium distachyon</name>
    <name type="common">Purple false brome</name>
    <name type="synonym">Trachynia distachya</name>
    <dbReference type="NCBI Taxonomy" id="15368"/>
    <lineage>
        <taxon>Eukaryota</taxon>
        <taxon>Viridiplantae</taxon>
        <taxon>Streptophyta</taxon>
        <taxon>Embryophyta</taxon>
        <taxon>Tracheophyta</taxon>
        <taxon>Spermatophyta</taxon>
        <taxon>Magnoliopsida</taxon>
        <taxon>Liliopsida</taxon>
        <taxon>Poales</taxon>
        <taxon>Poaceae</taxon>
        <taxon>BOP clade</taxon>
        <taxon>Pooideae</taxon>
        <taxon>Stipodae</taxon>
        <taxon>Brachypodieae</taxon>
        <taxon>Brachypodium</taxon>
    </lineage>
</organism>
<dbReference type="EMBL" id="CM000880">
    <property type="protein sequence ID" value="PNT75362.1"/>
    <property type="molecule type" value="Genomic_DNA"/>
</dbReference>
<dbReference type="AlphaFoldDB" id="A0A2K2DM65"/>
<reference evidence="2" key="3">
    <citation type="submission" date="2018-08" db="UniProtKB">
        <authorList>
            <consortium name="EnsemblPlants"/>
        </authorList>
    </citation>
    <scope>IDENTIFICATION</scope>
    <source>
        <strain evidence="2">cv. Bd21</strain>
    </source>
</reference>
<name>A0A2K2DM65_BRADI</name>
<dbReference type="Gramene" id="PNT75362">
    <property type="protein sequence ID" value="PNT75362"/>
    <property type="gene ID" value="BRADI_1g30867v3"/>
</dbReference>
<protein>
    <submittedName>
        <fullName evidence="1 2">Uncharacterized protein</fullName>
    </submittedName>
</protein>
<evidence type="ECO:0000313" key="1">
    <source>
        <dbReference type="EMBL" id="PNT75362.1"/>
    </source>
</evidence>
<reference evidence="1" key="2">
    <citation type="submission" date="2017-06" db="EMBL/GenBank/DDBJ databases">
        <title>WGS assembly of Brachypodium distachyon.</title>
        <authorList>
            <consortium name="The International Brachypodium Initiative"/>
            <person name="Lucas S."/>
            <person name="Harmon-Smith M."/>
            <person name="Lail K."/>
            <person name="Tice H."/>
            <person name="Grimwood J."/>
            <person name="Bruce D."/>
            <person name="Barry K."/>
            <person name="Shu S."/>
            <person name="Lindquist E."/>
            <person name="Wang M."/>
            <person name="Pitluck S."/>
            <person name="Vogel J.P."/>
            <person name="Garvin D.F."/>
            <person name="Mockler T.C."/>
            <person name="Schmutz J."/>
            <person name="Rokhsar D."/>
            <person name="Bevan M.W."/>
        </authorList>
    </citation>
    <scope>NUCLEOTIDE SEQUENCE</scope>
    <source>
        <strain evidence="1">Bd21</strain>
    </source>
</reference>
<accession>A0A2K2DM65</accession>
<dbReference type="Proteomes" id="UP000008810">
    <property type="component" value="Chromosome 1"/>
</dbReference>
<evidence type="ECO:0000313" key="2">
    <source>
        <dbReference type="EnsemblPlants" id="PNT75362"/>
    </source>
</evidence>
<sequence length="167" mass="18441">MSDRQVRSSFPSLLFPVPHSLPVDHFSADAVHLLRAPSAARRPHSRLPPKRPPSPLTASLHRRVWCCGLPSCARSRPRLLDFSAQPSARVRPPGNICFDYHRRQPLVLRLAERTTVDLLGGCATRAPSSASRQLRWLVGDASVFYACREDGGLAVKREEDGSDVGSQ</sequence>
<evidence type="ECO:0000313" key="3">
    <source>
        <dbReference type="Proteomes" id="UP000008810"/>
    </source>
</evidence>
<gene>
    <name evidence="1" type="ORF">BRADI_1g30867v3</name>
</gene>